<protein>
    <submittedName>
        <fullName evidence="1">Uncharacterized protein</fullName>
    </submittedName>
</protein>
<gene>
    <name evidence="1" type="ORF">ALQ73_200054</name>
</gene>
<evidence type="ECO:0000313" key="1">
    <source>
        <dbReference type="EMBL" id="RMM62808.1"/>
    </source>
</evidence>
<dbReference type="EMBL" id="RBON01000296">
    <property type="protein sequence ID" value="RMM62808.1"/>
    <property type="molecule type" value="Genomic_DNA"/>
</dbReference>
<proteinExistence type="predicted"/>
<comment type="caution">
    <text evidence="1">The sequence shown here is derived from an EMBL/GenBank/DDBJ whole genome shotgun (WGS) entry which is preliminary data.</text>
</comment>
<reference evidence="1 2" key="1">
    <citation type="submission" date="2018-08" db="EMBL/GenBank/DDBJ databases">
        <title>Recombination of ecologically and evolutionarily significant loci maintains genetic cohesion in the Pseudomonas syringae species complex.</title>
        <authorList>
            <person name="Dillon M."/>
            <person name="Thakur S."/>
            <person name="Almeida R.N.D."/>
            <person name="Weir B.S."/>
            <person name="Guttman D.S."/>
        </authorList>
    </citation>
    <scope>NUCLEOTIDE SEQUENCE [LARGE SCALE GENOMIC DNA]</scope>
    <source>
        <strain evidence="1 2">ICMP 4324</strain>
    </source>
</reference>
<dbReference type="AlphaFoldDB" id="A0A3M4MSE8"/>
<sequence>MKEYDEYPIALVSKQELDDALDARSTRGYQRFYGRILLVDDDFIYQDLDNREGPGSIVKHARPAAYFTGIGVADHLVYEYFDGIFTEVNVECAVVERDIDRKYAIERLKRQGVNESTVELLQFGHSVNKRLDEHRELVEAIELSTTLFVDKPWYAMHMATQDDYLMRLFHMVHKIWPDDPRKGLIPGMPVRERPEILGLCLLPDRTDLRLSGL</sequence>
<dbReference type="RefSeq" id="WP_116892822.1">
    <property type="nucleotide sequence ID" value="NZ_RBON01000296.1"/>
</dbReference>
<evidence type="ECO:0000313" key="2">
    <source>
        <dbReference type="Proteomes" id="UP000276829"/>
    </source>
</evidence>
<organism evidence="1 2">
    <name type="scientific">Pseudomonas savastanoi pv. glycinea</name>
    <name type="common">Pseudomonas syringae pv. glycinea</name>
    <dbReference type="NCBI Taxonomy" id="318"/>
    <lineage>
        <taxon>Bacteria</taxon>
        <taxon>Pseudomonadati</taxon>
        <taxon>Pseudomonadota</taxon>
        <taxon>Gammaproteobacteria</taxon>
        <taxon>Pseudomonadales</taxon>
        <taxon>Pseudomonadaceae</taxon>
        <taxon>Pseudomonas</taxon>
    </lineage>
</organism>
<accession>A0A3M4MSE8</accession>
<name>A0A3M4MSE8_PSESG</name>
<dbReference type="Proteomes" id="UP000276829">
    <property type="component" value="Unassembled WGS sequence"/>
</dbReference>